<feature type="modified residue" description="4-aspartylphosphate" evidence="4">
    <location>
        <position position="60"/>
    </location>
</feature>
<dbReference type="PROSITE" id="PS50043">
    <property type="entry name" value="HTH_LUXR_2"/>
    <property type="match status" value="1"/>
</dbReference>
<keyword evidence="3" id="KW-0804">Transcription</keyword>
<feature type="domain" description="Response regulatory" evidence="6">
    <location>
        <begin position="9"/>
        <end position="125"/>
    </location>
</feature>
<keyword evidence="4" id="KW-0597">Phosphoprotein</keyword>
<dbReference type="SMART" id="SM00421">
    <property type="entry name" value="HTH_LUXR"/>
    <property type="match status" value="1"/>
</dbReference>
<dbReference type="GO" id="GO:0006355">
    <property type="term" value="P:regulation of DNA-templated transcription"/>
    <property type="evidence" value="ECO:0007669"/>
    <property type="project" value="InterPro"/>
</dbReference>
<comment type="caution">
    <text evidence="7">The sequence shown here is derived from an EMBL/GenBank/DDBJ whole genome shotgun (WGS) entry which is preliminary data.</text>
</comment>
<dbReference type="Gene3D" id="3.40.50.2300">
    <property type="match status" value="1"/>
</dbReference>
<dbReference type="InterPro" id="IPR000792">
    <property type="entry name" value="Tscrpt_reg_LuxR_C"/>
</dbReference>
<dbReference type="AlphaFoldDB" id="A0A845PU98"/>
<evidence type="ECO:0000256" key="2">
    <source>
        <dbReference type="ARBA" id="ARBA00023125"/>
    </source>
</evidence>
<evidence type="ECO:0000256" key="3">
    <source>
        <dbReference type="ARBA" id="ARBA00023163"/>
    </source>
</evidence>
<dbReference type="RefSeq" id="WP_166518819.1">
    <property type="nucleotide sequence ID" value="NZ_JAAABJ010000323.1"/>
</dbReference>
<proteinExistence type="predicted"/>
<sequence>MAYSIQKVRFSIAESDYYFKEILVKSLLHNPFYSIVKNCNNGHELISQLYFRQESIFLIDLYMPIMSGIEAIKFIRQSGNLTPIITYSATFQEDMFSMLKDLPAVYYCQKKSIIILEVLKKYVLTVSKNYDEYLNEWKAQPLVVQEYMERQQKGWYMPSLIEIQIMKLCYEGLSNKEIGQYLNLSTRTIDTYITRLAQRLGLRNKIDLIRFCVEQGYYNSST</sequence>
<organism evidence="7 8">
    <name type="scientific">Elizabethkingia argenteiflava</name>
    <dbReference type="NCBI Taxonomy" id="2681556"/>
    <lineage>
        <taxon>Bacteria</taxon>
        <taxon>Pseudomonadati</taxon>
        <taxon>Bacteroidota</taxon>
        <taxon>Flavobacteriia</taxon>
        <taxon>Flavobacteriales</taxon>
        <taxon>Weeksellaceae</taxon>
        <taxon>Elizabethkingia</taxon>
    </lineage>
</organism>
<dbReference type="InterPro" id="IPR039420">
    <property type="entry name" value="WalR-like"/>
</dbReference>
<name>A0A845PU98_9FLAO</name>
<dbReference type="InterPro" id="IPR036388">
    <property type="entry name" value="WH-like_DNA-bd_sf"/>
</dbReference>
<dbReference type="Pfam" id="PF00072">
    <property type="entry name" value="Response_reg"/>
    <property type="match status" value="1"/>
</dbReference>
<dbReference type="InterPro" id="IPR001789">
    <property type="entry name" value="Sig_transdc_resp-reg_receiver"/>
</dbReference>
<dbReference type="PROSITE" id="PS50110">
    <property type="entry name" value="RESPONSE_REGULATORY"/>
    <property type="match status" value="1"/>
</dbReference>
<dbReference type="SUPFAM" id="SSF52172">
    <property type="entry name" value="CheY-like"/>
    <property type="match status" value="1"/>
</dbReference>
<dbReference type="PRINTS" id="PR00038">
    <property type="entry name" value="HTHLUXR"/>
</dbReference>
<dbReference type="Gene3D" id="1.10.10.10">
    <property type="entry name" value="Winged helix-like DNA-binding domain superfamily/Winged helix DNA-binding domain"/>
    <property type="match status" value="1"/>
</dbReference>
<keyword evidence="1" id="KW-0805">Transcription regulation</keyword>
<evidence type="ECO:0000313" key="8">
    <source>
        <dbReference type="Proteomes" id="UP000553459"/>
    </source>
</evidence>
<dbReference type="GO" id="GO:0000160">
    <property type="term" value="P:phosphorelay signal transduction system"/>
    <property type="evidence" value="ECO:0007669"/>
    <property type="project" value="InterPro"/>
</dbReference>
<dbReference type="PANTHER" id="PTHR43214:SF41">
    <property type="entry name" value="NITRATE_NITRITE RESPONSE REGULATOR PROTEIN NARP"/>
    <property type="match status" value="1"/>
</dbReference>
<keyword evidence="2" id="KW-0238">DNA-binding</keyword>
<accession>A0A845PU98</accession>
<dbReference type="GO" id="GO:0003677">
    <property type="term" value="F:DNA binding"/>
    <property type="evidence" value="ECO:0007669"/>
    <property type="project" value="UniProtKB-KW"/>
</dbReference>
<dbReference type="InterPro" id="IPR016032">
    <property type="entry name" value="Sig_transdc_resp-reg_C-effctor"/>
</dbReference>
<dbReference type="PROSITE" id="PS00622">
    <property type="entry name" value="HTH_LUXR_1"/>
    <property type="match status" value="1"/>
</dbReference>
<gene>
    <name evidence="7" type="ORF">GNY06_03435</name>
</gene>
<keyword evidence="8" id="KW-1185">Reference proteome</keyword>
<evidence type="ECO:0000313" key="7">
    <source>
        <dbReference type="EMBL" id="NAW50476.1"/>
    </source>
</evidence>
<dbReference type="InterPro" id="IPR011006">
    <property type="entry name" value="CheY-like_superfamily"/>
</dbReference>
<protein>
    <submittedName>
        <fullName evidence="7">Response regulator</fullName>
    </submittedName>
</protein>
<dbReference type="Pfam" id="PF00196">
    <property type="entry name" value="GerE"/>
    <property type="match status" value="1"/>
</dbReference>
<feature type="domain" description="HTH luxR-type" evidence="5">
    <location>
        <begin position="151"/>
        <end position="216"/>
    </location>
</feature>
<dbReference type="CDD" id="cd00156">
    <property type="entry name" value="REC"/>
    <property type="match status" value="1"/>
</dbReference>
<evidence type="ECO:0000259" key="5">
    <source>
        <dbReference type="PROSITE" id="PS50043"/>
    </source>
</evidence>
<dbReference type="EMBL" id="JAAABJ010000323">
    <property type="protein sequence ID" value="NAW50476.1"/>
    <property type="molecule type" value="Genomic_DNA"/>
</dbReference>
<evidence type="ECO:0000256" key="4">
    <source>
        <dbReference type="PROSITE-ProRule" id="PRU00169"/>
    </source>
</evidence>
<evidence type="ECO:0000259" key="6">
    <source>
        <dbReference type="PROSITE" id="PS50110"/>
    </source>
</evidence>
<dbReference type="PANTHER" id="PTHR43214">
    <property type="entry name" value="TWO-COMPONENT RESPONSE REGULATOR"/>
    <property type="match status" value="1"/>
</dbReference>
<evidence type="ECO:0000256" key="1">
    <source>
        <dbReference type="ARBA" id="ARBA00023015"/>
    </source>
</evidence>
<dbReference type="SUPFAM" id="SSF46894">
    <property type="entry name" value="C-terminal effector domain of the bipartite response regulators"/>
    <property type="match status" value="1"/>
</dbReference>
<dbReference type="CDD" id="cd06170">
    <property type="entry name" value="LuxR_C_like"/>
    <property type="match status" value="1"/>
</dbReference>
<dbReference type="Proteomes" id="UP000553459">
    <property type="component" value="Unassembled WGS sequence"/>
</dbReference>
<reference evidence="7 8" key="1">
    <citation type="submission" date="2019-11" db="EMBL/GenBank/DDBJ databases">
        <title>Characterization of Elizabethkingia argenteiflava sp. nov., isolated from inner surface of Soybean Pods.</title>
        <authorList>
            <person name="Mo S."/>
        </authorList>
    </citation>
    <scope>NUCLEOTIDE SEQUENCE [LARGE SCALE GENOMIC DNA]</scope>
    <source>
        <strain evidence="7 8">YB22</strain>
    </source>
</reference>